<organism evidence="1">
    <name type="scientific">Ralstonia solanacearum</name>
    <name type="common">Pseudomonas solanacearum</name>
    <dbReference type="NCBI Taxonomy" id="305"/>
    <lineage>
        <taxon>Bacteria</taxon>
        <taxon>Pseudomonadati</taxon>
        <taxon>Pseudomonadota</taxon>
        <taxon>Betaproteobacteria</taxon>
        <taxon>Burkholderiales</taxon>
        <taxon>Burkholderiaceae</taxon>
        <taxon>Ralstonia</taxon>
        <taxon>Ralstonia solanacearum species complex</taxon>
    </lineage>
</organism>
<protein>
    <submittedName>
        <fullName evidence="1">Uncharacterized protein</fullName>
    </submittedName>
</protein>
<reference evidence="1" key="1">
    <citation type="submission" date="2015-10" db="EMBL/GenBank/DDBJ databases">
        <authorList>
            <person name="Gilbert D.G."/>
        </authorList>
    </citation>
    <scope>NUCLEOTIDE SEQUENCE</scope>
    <source>
        <strain evidence="1">Phyl III-seqv23</strain>
    </source>
</reference>
<sequence>MAGSMGPDSFALNPDGSVVVQNPVNNTSGVQTTLSGGPSNATPVAPGARIAPTDWNGVMSSSFQTLDAINKLAGNVLKPYVEAEQKKAYFDGAARVAQGQSLQQIESDQPWFTKIFGPSATVRGAQAMAATTALTQAETQTLEDMQDLKQQSPDAFRSYLVSQASGIKSTGDPLVDATVQTKLAEQWGPLMKTHLREHIAWQQADMLEKQVNLNVSQAASLAGKRKANETGWSDQDRTVAYQDAVVAAQPAAGQPKQSWSKGMVRSLKGALNGGYFDYYNAIKASPLWNQIDGDAREALETAVPQYVMKDARNNPAITNITNDLGALEFNLSHGASGITRPEELNSVVDEYNFRHRKETGSEEPLINNTKRAQMLKEWMTGQLHADTQGLALAKKEDTFRLSGDLTRQAFMTGNASSLKGLELDPKATNDAMNAEFDAAMGSNDPATIQRFFDRAAQVSHEEKLRSSKLQELMHVQVPALTSGNGPLTEQQITVLNYAKGLYKTLNGPQAVADYVGADNAGKVIQLINSGVDTNDVQALNAQRQVIAHTQYKQASTADRTAMQDVINKADPGWFRRILPWGNKGALSGWELSPEVKKNLGDEYAHEAAQYARSYNLPMEQAAQIVLNKRLANADAVPGSIIQANDTVQGDVSLNSAVARVLRSKAAASQSTSIYQDSMKELIRDRMTAIVKAKGGDMSNYKPDDWEIRSGAQLGDGRLMLFVWPKDNDAKVRMGGPSSLIIGAGQDENDKSGLAWYINQHTSKVHESLSNPNRAIIEQSGLQKYKPAAPYARP</sequence>
<evidence type="ECO:0000313" key="1">
    <source>
        <dbReference type="EMBL" id="CUV14684.1"/>
    </source>
</evidence>
<dbReference type="AlphaFoldDB" id="A0A0S4TXG0"/>
<accession>A0A0S4TXG0</accession>
<dbReference type="EMBL" id="LN899819">
    <property type="protein sequence ID" value="CUV14684.1"/>
    <property type="molecule type" value="Genomic_DNA"/>
</dbReference>
<proteinExistence type="predicted"/>
<name>A0A0S4TXG0_RALSL</name>
<gene>
    <name evidence="1" type="ORF">RUN39_v1_920099</name>
</gene>